<dbReference type="PaxDb" id="122586-NMB1754"/>
<organism evidence="1 2">
    <name type="scientific">Neisseria meningitidis serogroup B (strain ATCC BAA-335 / MC58)</name>
    <dbReference type="NCBI Taxonomy" id="122586"/>
    <lineage>
        <taxon>Bacteria</taxon>
        <taxon>Pseudomonadati</taxon>
        <taxon>Pseudomonadota</taxon>
        <taxon>Betaproteobacteria</taxon>
        <taxon>Neisseriales</taxon>
        <taxon>Neisseriaceae</taxon>
        <taxon>Neisseria</taxon>
    </lineage>
</organism>
<sequence length="33" mass="3753">MFHTLPEALKRTEIAAARQKLTELRRMLVSKGG</sequence>
<proteinExistence type="predicted"/>
<dbReference type="PIR" id="A81046">
    <property type="entry name" value="A81046"/>
</dbReference>
<evidence type="ECO:0000313" key="2">
    <source>
        <dbReference type="Proteomes" id="UP000000425"/>
    </source>
</evidence>
<evidence type="ECO:0000313" key="1">
    <source>
        <dbReference type="EMBL" id="AAF42095.1"/>
    </source>
</evidence>
<keyword evidence="2" id="KW-1185">Reference proteome</keyword>
<dbReference type="InParanoid" id="Q9JY44"/>
<reference evidence="1 2" key="1">
    <citation type="journal article" date="2000" name="Science">
        <title>Complete genome sequence of Neisseria meningitidis serogroup B strain MC58.</title>
        <authorList>
            <person name="Tettelin H."/>
            <person name="Saunders N.J."/>
            <person name="Heidelberg J."/>
            <person name="Jeffries A.C."/>
            <person name="Nelson K.E."/>
            <person name="Eisen J.A."/>
            <person name="Ketchum K.A."/>
            <person name="Hood D.W."/>
            <person name="Peden J.F."/>
            <person name="Dodson R.J."/>
            <person name="Nelson W.C."/>
            <person name="Gwinn M.L."/>
            <person name="DeBoy R."/>
            <person name="Peterson J.D."/>
            <person name="Hickey E.K."/>
            <person name="Haft D.H."/>
            <person name="Salzberg S.L."/>
            <person name="White O."/>
            <person name="Fleischmann R.D."/>
            <person name="Dougherty B.A."/>
            <person name="Mason T."/>
            <person name="Ciecko A."/>
            <person name="Parksey D.S."/>
            <person name="Blair E."/>
            <person name="Cittone H."/>
            <person name="Clark E.B."/>
            <person name="Cotton M.D."/>
            <person name="Utterback T.R."/>
            <person name="Khouri H."/>
            <person name="Qin H."/>
            <person name="Vamathevan J."/>
            <person name="Gill J."/>
            <person name="Scarlato V."/>
            <person name="Masignani V."/>
            <person name="Pizza M."/>
            <person name="Grandi G."/>
            <person name="Sun L."/>
            <person name="Smith H.O."/>
            <person name="Fraser C.M."/>
            <person name="Moxon E.R."/>
            <person name="Rappuoli R."/>
            <person name="Venter J.C."/>
        </authorList>
    </citation>
    <scope>NUCLEOTIDE SEQUENCE [LARGE SCALE GENOMIC DNA]</scope>
    <source>
        <strain evidence="2">ATCC BAA-335 / MC58</strain>
    </source>
</reference>
<dbReference type="Proteomes" id="UP000000425">
    <property type="component" value="Chromosome"/>
</dbReference>
<dbReference type="AlphaFoldDB" id="Q9JY44"/>
<gene>
    <name evidence="1" type="ordered locus">NMB1754</name>
</gene>
<dbReference type="STRING" id="122586.NMB1754"/>
<dbReference type="EMBL" id="AE002098">
    <property type="protein sequence ID" value="AAF42095.1"/>
    <property type="molecule type" value="Genomic_DNA"/>
</dbReference>
<accession>Q9JY44</accession>
<name>Q9JY44_NEIMB</name>
<protein>
    <submittedName>
        <fullName evidence="1">Cryptic plasmid protein A-related protein</fullName>
    </submittedName>
</protein>
<dbReference type="KEGG" id="nme:NMB1754"/>
<dbReference type="HOGENOM" id="CLU_3382862_0_0_4"/>